<organism evidence="1 2">
    <name type="scientific">Maribacter ulvicola</name>
    <dbReference type="NCBI Taxonomy" id="228959"/>
    <lineage>
        <taxon>Bacteria</taxon>
        <taxon>Pseudomonadati</taxon>
        <taxon>Bacteroidota</taxon>
        <taxon>Flavobacteriia</taxon>
        <taxon>Flavobacteriales</taxon>
        <taxon>Flavobacteriaceae</taxon>
        <taxon>Maribacter</taxon>
    </lineage>
</organism>
<name>A0A1N6PZU5_9FLAO</name>
<dbReference type="RefSeq" id="WP_076546889.1">
    <property type="nucleotide sequence ID" value="NZ_FTMA01000001.1"/>
</dbReference>
<reference evidence="2" key="1">
    <citation type="submission" date="2017-01" db="EMBL/GenBank/DDBJ databases">
        <authorList>
            <person name="Varghese N."/>
            <person name="Submissions S."/>
        </authorList>
    </citation>
    <scope>NUCLEOTIDE SEQUENCE [LARGE SCALE GENOMIC DNA]</scope>
    <source>
        <strain evidence="2">DSM 15366</strain>
    </source>
</reference>
<dbReference type="InterPro" id="IPR036188">
    <property type="entry name" value="FAD/NAD-bd_sf"/>
</dbReference>
<dbReference type="Proteomes" id="UP000186953">
    <property type="component" value="Unassembled WGS sequence"/>
</dbReference>
<dbReference type="Pfam" id="PF05834">
    <property type="entry name" value="Lycopene_cycl"/>
    <property type="match status" value="1"/>
</dbReference>
<dbReference type="Gene3D" id="3.50.50.60">
    <property type="entry name" value="FAD/NAD(P)-binding domain"/>
    <property type="match status" value="1"/>
</dbReference>
<evidence type="ECO:0000313" key="2">
    <source>
        <dbReference type="Proteomes" id="UP000186953"/>
    </source>
</evidence>
<proteinExistence type="predicted"/>
<keyword evidence="2" id="KW-1185">Reference proteome</keyword>
<dbReference type="AlphaFoldDB" id="A0A1N6PZU5"/>
<gene>
    <name evidence="1" type="ORF">SAMN05421797_101668</name>
</gene>
<sequence length="380" mass="44260">MNNYDYIIIGAGASGLLLANAMLNDSFFNHKKILLLDKDPKNTNDRTWCFWEKGDGQFEAIVHKKWNSIHFQGEDVLKRTEISPYSYKMIKSIDFYNHYLSQIKESTNITFIQEALVNLFETDTEVTVQTTNNTYTGKYLFNSLFDYKMATGQSKYPVLQQHFVGWVIKTEKPIFNTNEVTYMDFSIPQKGNTRFMYVLPFANDTALIEYTLFSEQLLPKAEYEAAIKDYIVERFQCENYAVIEKEAGSIPMTAYDFREHHTNRIRYIGTAGGWAKPSTGYTLMSTAKKIPKLVDFIKQGKPLQKLKLKGKFWFYDMLFLDVLHHDNANGHIVFESIFKTLKPQMVFKFLDENTSLKEDIIYINACPKIPFIKALLKRIF</sequence>
<accession>A0A1N6PZU5</accession>
<evidence type="ECO:0000313" key="1">
    <source>
        <dbReference type="EMBL" id="SIQ09815.1"/>
    </source>
</evidence>
<dbReference type="EMBL" id="FTMA01000001">
    <property type="protein sequence ID" value="SIQ09815.1"/>
    <property type="molecule type" value="Genomic_DNA"/>
</dbReference>
<dbReference type="STRING" id="228959.SAMN05421797_101668"/>
<dbReference type="SUPFAM" id="SSF51905">
    <property type="entry name" value="FAD/NAD(P)-binding domain"/>
    <property type="match status" value="1"/>
</dbReference>
<dbReference type="OrthoDB" id="24355at2"/>
<protein>
    <submittedName>
        <fullName evidence="1">Lycopene beta-cyclase</fullName>
    </submittedName>
</protein>